<feature type="transmembrane region" description="Helical" evidence="1">
    <location>
        <begin position="378"/>
        <end position="400"/>
    </location>
</feature>
<feature type="transmembrane region" description="Helical" evidence="1">
    <location>
        <begin position="141"/>
        <end position="162"/>
    </location>
</feature>
<reference evidence="3" key="1">
    <citation type="submission" date="2017-08" db="EMBL/GenBank/DDBJ databases">
        <authorList>
            <person name="Varghese N."/>
            <person name="Submissions S."/>
        </authorList>
    </citation>
    <scope>NUCLEOTIDE SEQUENCE [LARGE SCALE GENOMIC DNA]</scope>
    <source>
        <strain evidence="3">JC23</strain>
    </source>
</reference>
<feature type="transmembrane region" description="Helical" evidence="1">
    <location>
        <begin position="299"/>
        <end position="321"/>
    </location>
</feature>
<gene>
    <name evidence="2" type="ORF">SAMN05877842_106138</name>
</gene>
<dbReference type="OrthoDB" id="86125at2"/>
<proteinExistence type="predicted"/>
<evidence type="ECO:0000313" key="2">
    <source>
        <dbReference type="EMBL" id="SOC39824.1"/>
    </source>
</evidence>
<dbReference type="InterPro" id="IPR003474">
    <property type="entry name" value="Glcn_transporter"/>
</dbReference>
<keyword evidence="1" id="KW-1133">Transmembrane helix</keyword>
<feature type="transmembrane region" description="Helical" evidence="1">
    <location>
        <begin position="412"/>
        <end position="435"/>
    </location>
</feature>
<name>A0A285UD25_9BACL</name>
<keyword evidence="1" id="KW-0812">Transmembrane</keyword>
<dbReference type="PANTHER" id="PTHR30354:SF7">
    <property type="entry name" value="BLL7963 PROTEIN"/>
    <property type="match status" value="1"/>
</dbReference>
<feature type="transmembrane region" description="Helical" evidence="1">
    <location>
        <begin position="57"/>
        <end position="78"/>
    </location>
</feature>
<feature type="transmembrane region" description="Helical" evidence="1">
    <location>
        <begin position="261"/>
        <end position="278"/>
    </location>
</feature>
<accession>A0A285UD25</accession>
<dbReference type="Pfam" id="PF02447">
    <property type="entry name" value="GntP_permease"/>
    <property type="match status" value="1"/>
</dbReference>
<keyword evidence="1" id="KW-0472">Membrane</keyword>
<feature type="transmembrane region" description="Helical" evidence="1">
    <location>
        <begin position="182"/>
        <end position="203"/>
    </location>
</feature>
<dbReference type="GO" id="GO:0015128">
    <property type="term" value="F:gluconate transmembrane transporter activity"/>
    <property type="evidence" value="ECO:0007669"/>
    <property type="project" value="InterPro"/>
</dbReference>
<dbReference type="Proteomes" id="UP000219252">
    <property type="component" value="Unassembled WGS sequence"/>
</dbReference>
<dbReference type="EMBL" id="OBQC01000006">
    <property type="protein sequence ID" value="SOC39824.1"/>
    <property type="molecule type" value="Genomic_DNA"/>
</dbReference>
<protein>
    <submittedName>
        <fullName evidence="2">H+/gluconate symporter-like permease</fullName>
    </submittedName>
</protein>
<feature type="transmembrane region" description="Helical" evidence="1">
    <location>
        <begin position="6"/>
        <end position="36"/>
    </location>
</feature>
<dbReference type="GO" id="GO:0005886">
    <property type="term" value="C:plasma membrane"/>
    <property type="evidence" value="ECO:0007669"/>
    <property type="project" value="TreeGrafter"/>
</dbReference>
<sequence length="436" mass="45915">MGTLGILIAITVIVYGSMKGFSIVFIAPVASIIVILTNGMEFFPSLIGTEASFMTGLTGFIVSFFTIFLLGAILAQYIEKSGAAQSIAQQVLKITGTEKPFPVLVAVFLISAILTYGGISLFVVLFVVIPLAKPLFKQLNIAWNLIVLPVFLGIGTFTMTMMPGTPSIQNVVPSKYLGTQITAAPLIGIVATIVAIASGLWYMRRALNKSLVNKETFQVDENAGKQIELKEKTPSFFLSILPILVLMVFIFAGSAMKVENIVLIGLGAAVITSAILFHKYIPSHKEALTLGANGSIMPIFFTASSVAFGVVIILAPGFKAISDFILGIPGDPLISLAIASSALGAITGSASGGLGIAMEAFAESYLAMGVNPDVMHRISAIASAVFTGIPHSGAVLLLFALTGLTHKNGFKYAFIIMTVPNLLALIAALLLGIFLY</sequence>
<dbReference type="PANTHER" id="PTHR30354">
    <property type="entry name" value="GNT FAMILY GLUCONATE TRANSPORTER"/>
    <property type="match status" value="1"/>
</dbReference>
<keyword evidence="3" id="KW-1185">Reference proteome</keyword>
<feature type="transmembrane region" description="Helical" evidence="1">
    <location>
        <begin position="103"/>
        <end position="129"/>
    </location>
</feature>
<feature type="transmembrane region" description="Helical" evidence="1">
    <location>
        <begin position="235"/>
        <end position="255"/>
    </location>
</feature>
<dbReference type="AlphaFoldDB" id="A0A285UD25"/>
<organism evidence="2 3">
    <name type="scientific">Ureibacillus acetophenoni</name>
    <dbReference type="NCBI Taxonomy" id="614649"/>
    <lineage>
        <taxon>Bacteria</taxon>
        <taxon>Bacillati</taxon>
        <taxon>Bacillota</taxon>
        <taxon>Bacilli</taxon>
        <taxon>Bacillales</taxon>
        <taxon>Caryophanaceae</taxon>
        <taxon>Ureibacillus</taxon>
    </lineage>
</organism>
<evidence type="ECO:0000256" key="1">
    <source>
        <dbReference type="SAM" id="Phobius"/>
    </source>
</evidence>
<feature type="transmembrane region" description="Helical" evidence="1">
    <location>
        <begin position="333"/>
        <end position="357"/>
    </location>
</feature>
<dbReference type="RefSeq" id="WP_097149524.1">
    <property type="nucleotide sequence ID" value="NZ_OBQC01000006.1"/>
</dbReference>
<evidence type="ECO:0000313" key="3">
    <source>
        <dbReference type="Proteomes" id="UP000219252"/>
    </source>
</evidence>